<evidence type="ECO:0000256" key="11">
    <source>
        <dbReference type="HAMAP-Rule" id="MF_01145"/>
    </source>
</evidence>
<dbReference type="InterPro" id="IPR046357">
    <property type="entry name" value="PPIase_dom_sf"/>
</dbReference>
<comment type="subcellular location">
    <subcellularLocation>
        <location evidence="2">Cell membrane</location>
        <topology evidence="2">Lipid-anchor</topology>
    </subcellularLocation>
</comment>
<dbReference type="eggNOG" id="COG0760">
    <property type="taxonomic scope" value="Bacteria"/>
</dbReference>
<evidence type="ECO:0000256" key="6">
    <source>
        <dbReference type="ARBA" id="ARBA00023110"/>
    </source>
</evidence>
<protein>
    <recommendedName>
        <fullName evidence="11">Foldase protein PrsA</fullName>
        <ecNumber evidence="11">5.2.1.8</ecNumber>
    </recommendedName>
</protein>
<dbReference type="InterPro" id="IPR000297">
    <property type="entry name" value="PPIase_PpiC"/>
</dbReference>
<evidence type="ECO:0000256" key="3">
    <source>
        <dbReference type="ARBA" id="ARBA00006071"/>
    </source>
</evidence>
<dbReference type="PANTHER" id="PTHR47245:SF1">
    <property type="entry name" value="FOLDASE PROTEIN PRSA"/>
    <property type="match status" value="1"/>
</dbReference>
<evidence type="ECO:0000256" key="4">
    <source>
        <dbReference type="ARBA" id="ARBA00022475"/>
    </source>
</evidence>
<keyword evidence="5 11" id="KW-0732">Signal</keyword>
<feature type="domain" description="PpiC" evidence="13">
    <location>
        <begin position="139"/>
        <end position="234"/>
    </location>
</feature>
<keyword evidence="8" id="KW-0564">Palmitate</keyword>
<dbReference type="InterPro" id="IPR027304">
    <property type="entry name" value="Trigger_fact/SurA_dom_sf"/>
</dbReference>
<dbReference type="Pfam" id="PF00639">
    <property type="entry name" value="Rotamase"/>
    <property type="match status" value="1"/>
</dbReference>
<keyword evidence="9 11" id="KW-0413">Isomerase</keyword>
<feature type="region of interest" description="Disordered" evidence="12">
    <location>
        <begin position="299"/>
        <end position="336"/>
    </location>
</feature>
<evidence type="ECO:0000256" key="5">
    <source>
        <dbReference type="ARBA" id="ARBA00022729"/>
    </source>
</evidence>
<dbReference type="PANTHER" id="PTHR47245">
    <property type="entry name" value="PEPTIDYLPROLYL ISOMERASE"/>
    <property type="match status" value="1"/>
</dbReference>
<comment type="similarity">
    <text evidence="3 11">Belongs to the PrsA family.</text>
</comment>
<dbReference type="SUPFAM" id="SSF54534">
    <property type="entry name" value="FKBP-like"/>
    <property type="match status" value="1"/>
</dbReference>
<dbReference type="AlphaFoldDB" id="A0A0D1LT01"/>
<keyword evidence="15" id="KW-1185">Reference proteome</keyword>
<evidence type="ECO:0000313" key="14">
    <source>
        <dbReference type="EMBL" id="KIU19261.1"/>
    </source>
</evidence>
<dbReference type="SUPFAM" id="SSF109998">
    <property type="entry name" value="Triger factor/SurA peptide-binding domain-like"/>
    <property type="match status" value="1"/>
</dbReference>
<evidence type="ECO:0000256" key="10">
    <source>
        <dbReference type="ARBA" id="ARBA00023288"/>
    </source>
</evidence>
<dbReference type="Gene3D" id="3.10.50.40">
    <property type="match status" value="1"/>
</dbReference>
<sequence>MWKKVVAILVVVAAALGLAVWGVGPKSIATTDSGSISQADYYKKLKSTTEGQQQLANMIIQKVLDKKYGDKVSSKAITKQYDDVKAQYGSQFSTALANNGMTEDSFKESLELQALEKAAVEANSKFTTKQLKEQYKNYTPNVNVSVILVSSEDEAKDMISKLDDGDKFATLAKKYSTDSSTKDKGGKMDAFDSTNTTLEDDFKTAAFKLKKGEYTKTPVKSDTYSGYFVIKMDSRDDKKSFTTLKSKMKEILVTNEMSDSSKVQAIIGNELAKANVNIKDSQLKNVLATYTQAAATVKAAKTSSSSSESSSSKASSSSSSSEASSSSAASSESSDK</sequence>
<comment type="function">
    <text evidence="11">Plays a major role in protein secretion by helping the post-translocational extracellular folding of several secreted proteins.</text>
</comment>
<comment type="catalytic activity">
    <reaction evidence="1 11">
        <text>[protein]-peptidylproline (omega=180) = [protein]-peptidylproline (omega=0)</text>
        <dbReference type="Rhea" id="RHEA:16237"/>
        <dbReference type="Rhea" id="RHEA-COMP:10747"/>
        <dbReference type="Rhea" id="RHEA-COMP:10748"/>
        <dbReference type="ChEBI" id="CHEBI:83833"/>
        <dbReference type="ChEBI" id="CHEBI:83834"/>
        <dbReference type="EC" id="5.2.1.8"/>
    </reaction>
</comment>
<dbReference type="RefSeq" id="WP_043712307.1">
    <property type="nucleotide sequence ID" value="NZ_JALOCT010000013.1"/>
</dbReference>
<evidence type="ECO:0000256" key="7">
    <source>
        <dbReference type="ARBA" id="ARBA00023136"/>
    </source>
</evidence>
<evidence type="ECO:0000256" key="1">
    <source>
        <dbReference type="ARBA" id="ARBA00000971"/>
    </source>
</evidence>
<keyword evidence="7 11" id="KW-0472">Membrane</keyword>
<reference evidence="14 15" key="1">
    <citation type="journal article" date="2015" name="Microbiology (Mosc.)">
        <title>Genomics of the Weissella cibaria species with an examination of its metabolic traits.</title>
        <authorList>
            <person name="Lynch K.M."/>
            <person name="Lucid A."/>
            <person name="Arendt E.K."/>
            <person name="Sleator R.D."/>
            <person name="Lucey B."/>
            <person name="Coffey A."/>
        </authorList>
    </citation>
    <scope>NUCLEOTIDE SEQUENCE [LARGE SCALE GENOMIC DNA]</scope>
    <source>
        <strain evidence="14 15">MG1</strain>
    </source>
</reference>
<evidence type="ECO:0000256" key="9">
    <source>
        <dbReference type="ARBA" id="ARBA00023235"/>
    </source>
</evidence>
<dbReference type="Proteomes" id="UP000032287">
    <property type="component" value="Unassembled WGS sequence"/>
</dbReference>
<proteinExistence type="inferred from homology"/>
<dbReference type="PATRIC" id="fig|137591.25.peg.2038"/>
<dbReference type="PROSITE" id="PS50198">
    <property type="entry name" value="PPIC_PPIASE_2"/>
    <property type="match status" value="1"/>
</dbReference>
<dbReference type="GO" id="GO:0005886">
    <property type="term" value="C:plasma membrane"/>
    <property type="evidence" value="ECO:0007669"/>
    <property type="project" value="UniProtKB-SubCell"/>
</dbReference>
<dbReference type="InterPro" id="IPR023059">
    <property type="entry name" value="Foldase_PrsA"/>
</dbReference>
<organism evidence="14 15">
    <name type="scientific">Weissella cibaria</name>
    <dbReference type="NCBI Taxonomy" id="137591"/>
    <lineage>
        <taxon>Bacteria</taxon>
        <taxon>Bacillati</taxon>
        <taxon>Bacillota</taxon>
        <taxon>Bacilli</taxon>
        <taxon>Lactobacillales</taxon>
        <taxon>Lactobacillaceae</taxon>
        <taxon>Weissella</taxon>
    </lineage>
</organism>
<keyword evidence="10" id="KW-0449">Lipoprotein</keyword>
<evidence type="ECO:0000256" key="2">
    <source>
        <dbReference type="ARBA" id="ARBA00004193"/>
    </source>
</evidence>
<keyword evidence="4 11" id="KW-1003">Cell membrane</keyword>
<evidence type="ECO:0000256" key="12">
    <source>
        <dbReference type="SAM" id="MobiDB-lite"/>
    </source>
</evidence>
<keyword evidence="6 11" id="KW-0697">Rotamase</keyword>
<evidence type="ECO:0000259" key="13">
    <source>
        <dbReference type="PROSITE" id="PS50198"/>
    </source>
</evidence>
<dbReference type="InterPro" id="IPR050245">
    <property type="entry name" value="PrsA_foldase"/>
</dbReference>
<name>A0A0D1LT01_9LACO</name>
<dbReference type="GO" id="GO:0006457">
    <property type="term" value="P:protein folding"/>
    <property type="evidence" value="ECO:0007669"/>
    <property type="project" value="UniProtKB-UniRule"/>
</dbReference>
<evidence type="ECO:0000313" key="15">
    <source>
        <dbReference type="Proteomes" id="UP000032287"/>
    </source>
</evidence>
<accession>A0A0D1LT01</accession>
<dbReference type="HAMAP" id="MF_01145">
    <property type="entry name" value="Foldase_PrsA"/>
    <property type="match status" value="1"/>
</dbReference>
<dbReference type="GO" id="GO:0003755">
    <property type="term" value="F:peptidyl-prolyl cis-trans isomerase activity"/>
    <property type="evidence" value="ECO:0007669"/>
    <property type="project" value="UniProtKB-UniRule"/>
</dbReference>
<comment type="caution">
    <text evidence="14">The sequence shown here is derived from an EMBL/GenBank/DDBJ whole genome shotgun (WGS) entry which is preliminary data.</text>
</comment>
<evidence type="ECO:0000256" key="8">
    <source>
        <dbReference type="ARBA" id="ARBA00023139"/>
    </source>
</evidence>
<dbReference type="EMBL" id="JWHU01000041">
    <property type="protein sequence ID" value="KIU19261.1"/>
    <property type="molecule type" value="Genomic_DNA"/>
</dbReference>
<dbReference type="EC" id="5.2.1.8" evidence="11"/>
<gene>
    <name evidence="11 14" type="primary">prsA</name>
    <name evidence="14" type="ORF">QX99_02070</name>
</gene>
<dbReference type="STRING" id="137591.AO080_10075"/>